<keyword evidence="4" id="KW-1185">Reference proteome</keyword>
<accession>A0A9P6XCV0</accession>
<sequence>MIGAEIPKEVLKERNNDAEIVMSDEEEQENDIGPQIPQHIFQQKQRQQIEEDDNEVAGPQIPQYILEQKRQKTQENNNESVGPQMPEHILRQKKHQNEDTTVSPQIPQHILQQKIQSNPEEIAIEREESNDDDYTPALPPDLIEQRRNQQKQPGRRRAPIGPSLPSDFMLQQPDEDDTIGPALPKDYNPELDAKSSAIYAIEERARQSREAIEKKKDEGTKVERPEWMLAPPEVDYLKSANSSRSRQFSNKPIGDIDSSSWTETPADKERKLHEGRSGKRKAEESVSYSAIDTEKKRAIEEYNMHARPMSLLEMHQQKKKKSKEPTEDVTKRPFDREKDLLAPRRMNSKQKKEMLKQSNQFGDRFGYGRSSFL</sequence>
<feature type="region of interest" description="Disordered" evidence="1">
    <location>
        <begin position="306"/>
        <end position="373"/>
    </location>
</feature>
<feature type="compositionally biased region" description="Basic and acidic residues" evidence="1">
    <location>
        <begin position="323"/>
        <end position="342"/>
    </location>
</feature>
<evidence type="ECO:0000259" key="2">
    <source>
        <dbReference type="Pfam" id="PF12572"/>
    </source>
</evidence>
<evidence type="ECO:0000313" key="4">
    <source>
        <dbReference type="Proteomes" id="UP000716291"/>
    </source>
</evidence>
<dbReference type="EMBL" id="JAANQT010000475">
    <property type="protein sequence ID" value="KAG1310690.1"/>
    <property type="molecule type" value="Genomic_DNA"/>
</dbReference>
<dbReference type="PANTHER" id="PTHR46370">
    <property type="entry name" value="GPALPP MOTIFS-CONTAINING PROTEIN 1"/>
    <property type="match status" value="1"/>
</dbReference>
<feature type="compositionally biased region" description="Polar residues" evidence="1">
    <location>
        <begin position="99"/>
        <end position="119"/>
    </location>
</feature>
<dbReference type="Pfam" id="PF12572">
    <property type="entry name" value="DUF3752"/>
    <property type="match status" value="1"/>
</dbReference>
<comment type="caution">
    <text evidence="3">The sequence shown here is derived from an EMBL/GenBank/DDBJ whole genome shotgun (WGS) entry which is preliminary data.</text>
</comment>
<evidence type="ECO:0000256" key="1">
    <source>
        <dbReference type="SAM" id="MobiDB-lite"/>
    </source>
</evidence>
<dbReference type="InterPro" id="IPR022226">
    <property type="entry name" value="DUF3752"/>
</dbReference>
<name>A0A9P6XCV0_RHIOR</name>
<organism evidence="3 4">
    <name type="scientific">Rhizopus oryzae</name>
    <name type="common">Mucormycosis agent</name>
    <name type="synonym">Rhizopus arrhizus var. delemar</name>
    <dbReference type="NCBI Taxonomy" id="64495"/>
    <lineage>
        <taxon>Eukaryota</taxon>
        <taxon>Fungi</taxon>
        <taxon>Fungi incertae sedis</taxon>
        <taxon>Mucoromycota</taxon>
        <taxon>Mucoromycotina</taxon>
        <taxon>Mucoromycetes</taxon>
        <taxon>Mucorales</taxon>
        <taxon>Mucorineae</taxon>
        <taxon>Rhizopodaceae</taxon>
        <taxon>Rhizopus</taxon>
    </lineage>
</organism>
<dbReference type="InterPro" id="IPR046331">
    <property type="entry name" value="GPAM1-like"/>
</dbReference>
<feature type="compositionally biased region" description="Basic and acidic residues" evidence="1">
    <location>
        <begin position="206"/>
        <end position="226"/>
    </location>
</feature>
<feature type="region of interest" description="Disordered" evidence="1">
    <location>
        <begin position="206"/>
        <end position="289"/>
    </location>
</feature>
<feature type="compositionally biased region" description="Polar residues" evidence="1">
    <location>
        <begin position="239"/>
        <end position="250"/>
    </location>
</feature>
<gene>
    <name evidence="3" type="ORF">G6F64_004372</name>
</gene>
<feature type="domain" description="DUF3752" evidence="2">
    <location>
        <begin position="231"/>
        <end position="366"/>
    </location>
</feature>
<feature type="region of interest" description="Disordered" evidence="1">
    <location>
        <begin position="42"/>
        <end position="191"/>
    </location>
</feature>
<proteinExistence type="predicted"/>
<dbReference type="AlphaFoldDB" id="A0A9P6XCV0"/>
<evidence type="ECO:0000313" key="3">
    <source>
        <dbReference type="EMBL" id="KAG1310690.1"/>
    </source>
</evidence>
<protein>
    <recommendedName>
        <fullName evidence="2">DUF3752 domain-containing protein</fullName>
    </recommendedName>
</protein>
<dbReference type="Proteomes" id="UP000716291">
    <property type="component" value="Unassembled WGS sequence"/>
</dbReference>
<dbReference type="PANTHER" id="PTHR46370:SF1">
    <property type="entry name" value="GPALPP MOTIFS-CONTAINING PROTEIN 1"/>
    <property type="match status" value="1"/>
</dbReference>
<reference evidence="3" key="1">
    <citation type="journal article" date="2020" name="Microb. Genom.">
        <title>Genetic diversity of clinical and environmental Mucorales isolates obtained from an investigation of mucormycosis cases among solid organ transplant recipients.</title>
        <authorList>
            <person name="Nguyen M.H."/>
            <person name="Kaul D."/>
            <person name="Muto C."/>
            <person name="Cheng S.J."/>
            <person name="Richter R.A."/>
            <person name="Bruno V.M."/>
            <person name="Liu G."/>
            <person name="Beyhan S."/>
            <person name="Sundermann A.J."/>
            <person name="Mounaud S."/>
            <person name="Pasculle A.W."/>
            <person name="Nierman W.C."/>
            <person name="Driscoll E."/>
            <person name="Cumbie R."/>
            <person name="Clancy C.J."/>
            <person name="Dupont C.L."/>
        </authorList>
    </citation>
    <scope>NUCLEOTIDE SEQUENCE</scope>
    <source>
        <strain evidence="3">GL11</strain>
    </source>
</reference>
<feature type="compositionally biased region" description="Basic and acidic residues" evidence="1">
    <location>
        <begin position="265"/>
        <end position="284"/>
    </location>
</feature>